<dbReference type="Pfam" id="PF08902">
    <property type="entry name" value="DUF1848"/>
    <property type="match status" value="1"/>
</dbReference>
<evidence type="ECO:0000313" key="1">
    <source>
        <dbReference type="EMBL" id="ETO38826.1"/>
    </source>
</evidence>
<comment type="caution">
    <text evidence="1">The sequence shown here is derived from an EMBL/GenBank/DDBJ whole genome shotgun (WGS) entry which is preliminary data.</text>
</comment>
<keyword evidence="2" id="KW-1185">Reference proteome</keyword>
<dbReference type="PATRIC" id="fig|1421016.3.peg.1021"/>
<gene>
    <name evidence="1" type="ORF">V518_1006</name>
</gene>
<reference evidence="1 2" key="1">
    <citation type="journal article" date="2014" name="Genome Announc.">
        <title>Draft Genome Sequence of an Anaerobic, Thermophilic Bacterium, Thermoanaerobacterium aotearoense SCUT27, Isolated from a Hot Spring in China.</title>
        <authorList>
            <person name="Ai H."/>
            <person name="Zhang J."/>
            <person name="Yang M."/>
            <person name="Yu P."/>
            <person name="Li S."/>
            <person name="Zhu M."/>
            <person name="Dong H."/>
            <person name="Wang S."/>
            <person name="Wang J."/>
        </authorList>
    </citation>
    <scope>NUCLEOTIDE SEQUENCE [LARGE SCALE GENOMIC DNA]</scope>
    <source>
        <strain evidence="1 2">SCUT27</strain>
    </source>
</reference>
<evidence type="ECO:0008006" key="3">
    <source>
        <dbReference type="Google" id="ProtNLM"/>
    </source>
</evidence>
<sequence>MIKIINTKRMIKLIISASRRTDIPAFYAEWFMNRVRDEKVIIYNPYNKLGQEISLNPEDVDVIVFWSKNYGPLLNKLEELKDKYRLYFLFTITGLKGILEENVIDPNIAIEQFINISTKFSPEHIQWRFDPIVLTNVTEADFYINKFAEIAKRLYGYTHRCYISFANIYTKVLRNFEYLEKVRDVKLLDKNIIYKKEVAEKLADIGEKYDIKLYSCCNDFLISDRISKASCIDAKYLNRLFNINIKLSKSPTRKQCGCYKSVDIGVYNTCPNGCYYCYANYNRELAMKNYNQHNPESMFLLNKDIELIKRLPDRKCESKQISIFDMI</sequence>
<dbReference type="EMBL" id="AYSN01000025">
    <property type="protein sequence ID" value="ETO38826.1"/>
    <property type="molecule type" value="Genomic_DNA"/>
</dbReference>
<dbReference type="Proteomes" id="UP000019481">
    <property type="component" value="Unassembled WGS sequence"/>
</dbReference>
<name>W9EC76_9THEO</name>
<accession>W9EC76</accession>
<dbReference type="InterPro" id="IPR014998">
    <property type="entry name" value="DUF1848"/>
</dbReference>
<protein>
    <recommendedName>
        <fullName evidence="3">DUF1848 domain-containing protein</fullName>
    </recommendedName>
</protein>
<organism evidence="1 2">
    <name type="scientific">Thermoanaerobacterium aotearoense SCUT27</name>
    <dbReference type="NCBI Taxonomy" id="1421016"/>
    <lineage>
        <taxon>Bacteria</taxon>
        <taxon>Bacillati</taxon>
        <taxon>Bacillota</taxon>
        <taxon>Clostridia</taxon>
        <taxon>Thermoanaerobacterales</taxon>
        <taxon>Thermoanaerobacteraceae</taxon>
        <taxon>Thermoanaerobacterium</taxon>
    </lineage>
</organism>
<proteinExistence type="predicted"/>
<dbReference type="AlphaFoldDB" id="W9EC76"/>
<evidence type="ECO:0000313" key="2">
    <source>
        <dbReference type="Proteomes" id="UP000019481"/>
    </source>
</evidence>